<evidence type="ECO:0000313" key="8">
    <source>
        <dbReference type="EMBL" id="MCP2331522.1"/>
    </source>
</evidence>
<dbReference type="InterPro" id="IPR013736">
    <property type="entry name" value="Xaa-Pro_dipept_C"/>
</dbReference>
<dbReference type="PANTHER" id="PTHR43335">
    <property type="entry name" value="ABC TRANSPORTER, ATP-BINDING PROTEIN"/>
    <property type="match status" value="1"/>
</dbReference>
<keyword evidence="5 8" id="KW-0067">ATP-binding</keyword>
<dbReference type="InterPro" id="IPR029058">
    <property type="entry name" value="AB_hydrolase_fold"/>
</dbReference>
<dbReference type="Gene3D" id="3.40.50.1820">
    <property type="entry name" value="alpha/beta hydrolase"/>
    <property type="match status" value="2"/>
</dbReference>
<accession>A0ABT1JGA3</accession>
<dbReference type="InterPro" id="IPR003593">
    <property type="entry name" value="AAA+_ATPase"/>
</dbReference>
<dbReference type="SUPFAM" id="SSF52540">
    <property type="entry name" value="P-loop containing nucleoside triphosphate hydrolases"/>
    <property type="match status" value="1"/>
</dbReference>
<dbReference type="InterPro" id="IPR008979">
    <property type="entry name" value="Galactose-bd-like_sf"/>
</dbReference>
<gene>
    <name evidence="8" type="ORF">G443_001792</name>
</gene>
<reference evidence="8 9" key="1">
    <citation type="submission" date="2013-07" db="EMBL/GenBank/DDBJ databases">
        <authorList>
            <consortium name="DOE Joint Genome Institute"/>
            <person name="Reeve W."/>
            <person name="Huntemann M."/>
            <person name="Han J."/>
            <person name="Chen A."/>
            <person name="Kyrpides N."/>
            <person name="Mavromatis K."/>
            <person name="Markowitz V."/>
            <person name="Palaniappan K."/>
            <person name="Ivanova N."/>
            <person name="Schaumberg A."/>
            <person name="Pati A."/>
            <person name="Liolios K."/>
            <person name="Nordberg H.P."/>
            <person name="Cantor M.N."/>
            <person name="Hua S.X."/>
            <person name="Woyke T."/>
        </authorList>
    </citation>
    <scope>NUCLEOTIDE SEQUENCE [LARGE SCALE GENOMIC DNA]</scope>
    <source>
        <strain evidence="8 9">DSM 43889</strain>
    </source>
</reference>
<dbReference type="PANTHER" id="PTHR43335:SF4">
    <property type="entry name" value="ABC TRANSPORTER, ATP-BINDING PROTEIN"/>
    <property type="match status" value="1"/>
</dbReference>
<feature type="compositionally biased region" description="Low complexity" evidence="6">
    <location>
        <begin position="230"/>
        <end position="241"/>
    </location>
</feature>
<feature type="compositionally biased region" description="Gly residues" evidence="6">
    <location>
        <begin position="265"/>
        <end position="275"/>
    </location>
</feature>
<keyword evidence="4" id="KW-0378">Hydrolase</keyword>
<dbReference type="InterPro" id="IPR000383">
    <property type="entry name" value="Xaa-Pro-like_dom"/>
</dbReference>
<evidence type="ECO:0000313" key="9">
    <source>
        <dbReference type="Proteomes" id="UP000791080"/>
    </source>
</evidence>
<comment type="caution">
    <text evidence="8">The sequence shown here is derived from an EMBL/GenBank/DDBJ whole genome shotgun (WGS) entry which is preliminary data.</text>
</comment>
<evidence type="ECO:0000259" key="7">
    <source>
        <dbReference type="PROSITE" id="PS50893"/>
    </source>
</evidence>
<feature type="compositionally biased region" description="Acidic residues" evidence="6">
    <location>
        <begin position="243"/>
        <end position="255"/>
    </location>
</feature>
<protein>
    <submittedName>
        <fullName evidence="8">ABC-2 type transport system ATP-binding protein</fullName>
    </submittedName>
</protein>
<evidence type="ECO:0000256" key="1">
    <source>
        <dbReference type="ARBA" id="ARBA00005417"/>
    </source>
</evidence>
<proteinExistence type="inferred from homology"/>
<dbReference type="RefSeq" id="WP_026418938.1">
    <property type="nucleotide sequence ID" value="NZ_AUBJ02000001.1"/>
</dbReference>
<dbReference type="SMART" id="SM00939">
    <property type="entry name" value="PepX_C"/>
    <property type="match status" value="1"/>
</dbReference>
<dbReference type="SUPFAM" id="SSF53474">
    <property type="entry name" value="alpha/beta-Hydrolases"/>
    <property type="match status" value="1"/>
</dbReference>
<dbReference type="Pfam" id="PF02129">
    <property type="entry name" value="Peptidase_S15"/>
    <property type="match status" value="1"/>
</dbReference>
<dbReference type="InterPro" id="IPR003439">
    <property type="entry name" value="ABC_transporter-like_ATP-bd"/>
</dbReference>
<evidence type="ECO:0000256" key="2">
    <source>
        <dbReference type="ARBA" id="ARBA00022448"/>
    </source>
</evidence>
<dbReference type="EMBL" id="AUBJ02000001">
    <property type="protein sequence ID" value="MCP2331522.1"/>
    <property type="molecule type" value="Genomic_DNA"/>
</dbReference>
<dbReference type="Proteomes" id="UP000791080">
    <property type="component" value="Unassembled WGS sequence"/>
</dbReference>
<feature type="region of interest" description="Disordered" evidence="6">
    <location>
        <begin position="230"/>
        <end position="282"/>
    </location>
</feature>
<dbReference type="SMART" id="SM00382">
    <property type="entry name" value="AAA"/>
    <property type="match status" value="1"/>
</dbReference>
<keyword evidence="2" id="KW-0813">Transport</keyword>
<evidence type="ECO:0000256" key="6">
    <source>
        <dbReference type="SAM" id="MobiDB-lite"/>
    </source>
</evidence>
<evidence type="ECO:0000256" key="4">
    <source>
        <dbReference type="ARBA" id="ARBA00022801"/>
    </source>
</evidence>
<keyword evidence="9" id="KW-1185">Reference proteome</keyword>
<dbReference type="Gene3D" id="3.40.50.300">
    <property type="entry name" value="P-loop containing nucleotide triphosphate hydrolases"/>
    <property type="match status" value="1"/>
</dbReference>
<reference evidence="8 9" key="2">
    <citation type="submission" date="2022-06" db="EMBL/GenBank/DDBJ databases">
        <title>Genomic Encyclopedia of Type Strains, Phase I: the one thousand microbial genomes (KMG-I) project.</title>
        <authorList>
            <person name="Kyrpides N."/>
        </authorList>
    </citation>
    <scope>NUCLEOTIDE SEQUENCE [LARGE SCALE GENOMIC DNA]</scope>
    <source>
        <strain evidence="8 9">DSM 43889</strain>
    </source>
</reference>
<dbReference type="Pfam" id="PF08530">
    <property type="entry name" value="PepX_C"/>
    <property type="match status" value="1"/>
</dbReference>
<dbReference type="PROSITE" id="PS00211">
    <property type="entry name" value="ABC_TRANSPORTER_1"/>
    <property type="match status" value="1"/>
</dbReference>
<dbReference type="Gene3D" id="2.60.120.260">
    <property type="entry name" value="Galactose-binding domain-like"/>
    <property type="match status" value="1"/>
</dbReference>
<name>A0ABT1JGA3_ACTCY</name>
<evidence type="ECO:0000256" key="5">
    <source>
        <dbReference type="ARBA" id="ARBA00022840"/>
    </source>
</evidence>
<evidence type="ECO:0000256" key="3">
    <source>
        <dbReference type="ARBA" id="ARBA00022741"/>
    </source>
</evidence>
<dbReference type="GO" id="GO:0005524">
    <property type="term" value="F:ATP binding"/>
    <property type="evidence" value="ECO:0007669"/>
    <property type="project" value="UniProtKB-KW"/>
</dbReference>
<feature type="domain" description="ABC transporter" evidence="7">
    <location>
        <begin position="659"/>
        <end position="887"/>
    </location>
</feature>
<keyword evidence="3" id="KW-0547">Nucleotide-binding</keyword>
<dbReference type="SUPFAM" id="SSF49785">
    <property type="entry name" value="Galactose-binding domain-like"/>
    <property type="match status" value="1"/>
</dbReference>
<dbReference type="Pfam" id="PF00005">
    <property type="entry name" value="ABC_tran"/>
    <property type="match status" value="1"/>
</dbReference>
<dbReference type="PROSITE" id="PS50893">
    <property type="entry name" value="ABC_TRANSPORTER_2"/>
    <property type="match status" value="1"/>
</dbReference>
<dbReference type="InterPro" id="IPR017871">
    <property type="entry name" value="ABC_transporter-like_CS"/>
</dbReference>
<comment type="similarity">
    <text evidence="1">Belongs to the ABC transporter superfamily.</text>
</comment>
<organism evidence="8 9">
    <name type="scientific">Actinoalloteichus caeruleus DSM 43889</name>
    <dbReference type="NCBI Taxonomy" id="1120930"/>
    <lineage>
        <taxon>Bacteria</taxon>
        <taxon>Bacillati</taxon>
        <taxon>Actinomycetota</taxon>
        <taxon>Actinomycetes</taxon>
        <taxon>Pseudonocardiales</taxon>
        <taxon>Pseudonocardiaceae</taxon>
        <taxon>Actinoalloteichus</taxon>
        <taxon>Actinoalloteichus cyanogriseus</taxon>
    </lineage>
</organism>
<sequence length="957" mass="99274">MSFLARNRWWLIALGAVVLLVAGAIAWPSDDEDTSDIPSREFRLEVPEEPGSDSLISLDATVYLPETTPAPAVLLAHGFGGSKLEVSGDARELADRGFVVLTYSARGFGESEGLIGLNSPDHEVRDASALIDWLAEQPEVLTEDGDPVVGVTGGSYGGALSLMVAGTDDRVDAIAPVITYNDLVKALIPNSGTEDATPITSAGTPAASPFPDPGVFKRFWAGLLFTAGSPSVEAPPVASPELGTDDEDGEGDEGSEGARPTPEEGGTGDADGGTGPTPPGCGRFSPELCAAYVELATTGEPSQETVDLLADLSPARFTENITVPSLVVQGSQDTLFGLDQADANAREIAEAGGRVKVVWFAGGHDGSGTPGEVRDQIGAWFDFHLAGRGPDPGTTFEYGIPRSVAGGGGTRVRTLTAPEYPGLVDTAATEFQRHRITGDPTPVLTPAGGQPAAITGLPGLSGVLGGSPDVAGRLHRDVPGQVARFTSEPLAEAVTITGTPRVRVQVSQAPGAATSGTAVLFAKLYEVSPNGTRTLPGQGVSPVRVTGLPADGTPMEVDIALPGIAYTVDSGQRLEVAISTTDQAYASVTEPVTHVVGIAENTDLALPTTQGEHATSPVPWGALAGAGGVVALGVVLALVSAWRRRHSTDLVPDLEDVPIVISGLSKRYASGFTAVDGISLRVERGQVLGLLGPNGAGKTTTLRMLMGLIRPTAGQVRVFGHLVRPGAPVLSRIGAFVEGSGFLPHLSGMENLRLYWAATGRGRESAHFEEALEIAGLGAAVHRKVSTYSQGMRQRLAIAQAMLGLPDLLVLDEPANGLDPPQIHQMREVLRRYASGGRTVVVSSHLLAEVEQTCTHLVVMHRGRVMATGEVRDIVAGGHGYTFHVDQPERAAEVLAAMDGVSEVEAHDSSVQALLGPVRPGAAVTELVRAGIAVEQAGPTGRLEDAFLQMVGEESAP</sequence>
<dbReference type="InterPro" id="IPR027417">
    <property type="entry name" value="P-loop_NTPase"/>
</dbReference>